<name>A0A9Q3Q723_9BASI</name>
<evidence type="ECO:0000313" key="1">
    <source>
        <dbReference type="EMBL" id="MBW0588021.1"/>
    </source>
</evidence>
<dbReference type="OrthoDB" id="3250101at2759"/>
<dbReference type="InterPro" id="IPR053134">
    <property type="entry name" value="RNA-dir_DNA_polymerase"/>
</dbReference>
<dbReference type="EMBL" id="AVOT02128955">
    <property type="protein sequence ID" value="MBW0588021.1"/>
    <property type="molecule type" value="Genomic_DNA"/>
</dbReference>
<keyword evidence="2" id="KW-1185">Reference proteome</keyword>
<reference evidence="1" key="1">
    <citation type="submission" date="2021-03" db="EMBL/GenBank/DDBJ databases">
        <title>Draft genome sequence of rust myrtle Austropuccinia psidii MF-1, a brazilian biotype.</title>
        <authorList>
            <person name="Quecine M.C."/>
            <person name="Pachon D.M.R."/>
            <person name="Bonatelli M.L."/>
            <person name="Correr F.H."/>
            <person name="Franceschini L.M."/>
            <person name="Leite T.F."/>
            <person name="Margarido G.R.A."/>
            <person name="Almeida C.A."/>
            <person name="Ferrarezi J.A."/>
            <person name="Labate C.A."/>
        </authorList>
    </citation>
    <scope>NUCLEOTIDE SEQUENCE</scope>
    <source>
        <strain evidence="1">MF-1</strain>
    </source>
</reference>
<dbReference type="PANTHER" id="PTHR24559">
    <property type="entry name" value="TRANSPOSON TY3-I GAG-POL POLYPROTEIN"/>
    <property type="match status" value="1"/>
</dbReference>
<gene>
    <name evidence="1" type="ORF">O181_127736</name>
</gene>
<feature type="non-terminal residue" evidence="1">
    <location>
        <position position="1"/>
    </location>
</feature>
<comment type="caution">
    <text evidence="1">The sequence shown here is derived from an EMBL/GenBank/DDBJ whole genome shotgun (WGS) entry which is preliminary data.</text>
</comment>
<sequence length="69" mass="7961">KNRYPVPPMNQLLTVLNGSTIISKIDRCGAYNLLRSKEGDEDLTAFRTKYGSYAIWPYQCSSFFPEYCE</sequence>
<protein>
    <recommendedName>
        <fullName evidence="3">Reverse transcriptase domain-containing protein</fullName>
    </recommendedName>
</protein>
<accession>A0A9Q3Q723</accession>
<proteinExistence type="predicted"/>
<dbReference type="AlphaFoldDB" id="A0A9Q3Q723"/>
<organism evidence="1 2">
    <name type="scientific">Austropuccinia psidii MF-1</name>
    <dbReference type="NCBI Taxonomy" id="1389203"/>
    <lineage>
        <taxon>Eukaryota</taxon>
        <taxon>Fungi</taxon>
        <taxon>Dikarya</taxon>
        <taxon>Basidiomycota</taxon>
        <taxon>Pucciniomycotina</taxon>
        <taxon>Pucciniomycetes</taxon>
        <taxon>Pucciniales</taxon>
        <taxon>Sphaerophragmiaceae</taxon>
        <taxon>Austropuccinia</taxon>
    </lineage>
</organism>
<dbReference type="InterPro" id="IPR043502">
    <property type="entry name" value="DNA/RNA_pol_sf"/>
</dbReference>
<dbReference type="SUPFAM" id="SSF56672">
    <property type="entry name" value="DNA/RNA polymerases"/>
    <property type="match status" value="1"/>
</dbReference>
<dbReference type="Proteomes" id="UP000765509">
    <property type="component" value="Unassembled WGS sequence"/>
</dbReference>
<evidence type="ECO:0008006" key="3">
    <source>
        <dbReference type="Google" id="ProtNLM"/>
    </source>
</evidence>
<evidence type="ECO:0000313" key="2">
    <source>
        <dbReference type="Proteomes" id="UP000765509"/>
    </source>
</evidence>
<dbReference type="PANTHER" id="PTHR24559:SF440">
    <property type="entry name" value="RIBONUCLEASE H"/>
    <property type="match status" value="1"/>
</dbReference>